<evidence type="ECO:0000313" key="1">
    <source>
        <dbReference type="EMBL" id="KAI0094914.1"/>
    </source>
</evidence>
<organism evidence="1 2">
    <name type="scientific">Irpex rosettiformis</name>
    <dbReference type="NCBI Taxonomy" id="378272"/>
    <lineage>
        <taxon>Eukaryota</taxon>
        <taxon>Fungi</taxon>
        <taxon>Dikarya</taxon>
        <taxon>Basidiomycota</taxon>
        <taxon>Agaricomycotina</taxon>
        <taxon>Agaricomycetes</taxon>
        <taxon>Polyporales</taxon>
        <taxon>Irpicaceae</taxon>
        <taxon>Irpex</taxon>
    </lineage>
</organism>
<comment type="caution">
    <text evidence="1">The sequence shown here is derived from an EMBL/GenBank/DDBJ whole genome shotgun (WGS) entry which is preliminary data.</text>
</comment>
<evidence type="ECO:0000313" key="2">
    <source>
        <dbReference type="Proteomes" id="UP001055072"/>
    </source>
</evidence>
<keyword evidence="2" id="KW-1185">Reference proteome</keyword>
<gene>
    <name evidence="1" type="ORF">BDY19DRAFT_52452</name>
</gene>
<reference evidence="1" key="1">
    <citation type="journal article" date="2021" name="Environ. Microbiol.">
        <title>Gene family expansions and transcriptome signatures uncover fungal adaptations to wood decay.</title>
        <authorList>
            <person name="Hage H."/>
            <person name="Miyauchi S."/>
            <person name="Viragh M."/>
            <person name="Drula E."/>
            <person name="Min B."/>
            <person name="Chaduli D."/>
            <person name="Navarro D."/>
            <person name="Favel A."/>
            <person name="Norest M."/>
            <person name="Lesage-Meessen L."/>
            <person name="Balint B."/>
            <person name="Merenyi Z."/>
            <person name="de Eugenio L."/>
            <person name="Morin E."/>
            <person name="Martinez A.T."/>
            <person name="Baldrian P."/>
            <person name="Stursova M."/>
            <person name="Martinez M.J."/>
            <person name="Novotny C."/>
            <person name="Magnuson J.K."/>
            <person name="Spatafora J.W."/>
            <person name="Maurice S."/>
            <person name="Pangilinan J."/>
            <person name="Andreopoulos W."/>
            <person name="LaButti K."/>
            <person name="Hundley H."/>
            <person name="Na H."/>
            <person name="Kuo A."/>
            <person name="Barry K."/>
            <person name="Lipzen A."/>
            <person name="Henrissat B."/>
            <person name="Riley R."/>
            <person name="Ahrendt S."/>
            <person name="Nagy L.G."/>
            <person name="Grigoriev I.V."/>
            <person name="Martin F."/>
            <person name="Rosso M.N."/>
        </authorList>
    </citation>
    <scope>NUCLEOTIDE SEQUENCE</scope>
    <source>
        <strain evidence="1">CBS 384.51</strain>
    </source>
</reference>
<proteinExistence type="predicted"/>
<name>A0ACB8UMA7_9APHY</name>
<dbReference type="EMBL" id="MU274900">
    <property type="protein sequence ID" value="KAI0094914.1"/>
    <property type="molecule type" value="Genomic_DNA"/>
</dbReference>
<dbReference type="Proteomes" id="UP001055072">
    <property type="component" value="Unassembled WGS sequence"/>
</dbReference>
<sequence>MAAILKGLFKYVHSGPLCGIRADEQASTSSLSCPATSKIIASVLGQAGQTCAKSLLAFEYIAPCLPLASSCVCCVCATDTRLWQLLTTTAPAQHLLPGRIICPHVPSFHPAASCLLRGVLTSSGTSYSLCRPSNSCPLSTIFLWAASSLRYLQTLCVPFIHISSTCAVLA</sequence>
<protein>
    <submittedName>
        <fullName evidence="1">Uncharacterized protein</fullName>
    </submittedName>
</protein>
<accession>A0ACB8UMA7</accession>